<evidence type="ECO:0000313" key="4">
    <source>
        <dbReference type="Proteomes" id="UP001501845"/>
    </source>
</evidence>
<feature type="compositionally biased region" description="Low complexity" evidence="1">
    <location>
        <begin position="7"/>
        <end position="21"/>
    </location>
</feature>
<dbReference type="Pfam" id="PF02371">
    <property type="entry name" value="Transposase_20"/>
    <property type="match status" value="1"/>
</dbReference>
<dbReference type="CDD" id="cd00093">
    <property type="entry name" value="HTH_XRE"/>
    <property type="match status" value="1"/>
</dbReference>
<evidence type="ECO:0000259" key="2">
    <source>
        <dbReference type="Pfam" id="PF02371"/>
    </source>
</evidence>
<dbReference type="EMBL" id="BAABBU010000017">
    <property type="protein sequence ID" value="GAA4142030.1"/>
    <property type="molecule type" value="Genomic_DNA"/>
</dbReference>
<feature type="compositionally biased region" description="Pro residues" evidence="1">
    <location>
        <begin position="22"/>
        <end position="40"/>
    </location>
</feature>
<feature type="domain" description="Transposase IS116/IS110/IS902 C-terminal" evidence="2">
    <location>
        <begin position="143"/>
        <end position="225"/>
    </location>
</feature>
<gene>
    <name evidence="3" type="ORF">GCM10022285_43240</name>
</gene>
<sequence length="315" mass="33270">MTSSRSTGPTGPNAAASASPTPSTPTPPPAPPCPAGPPARPRTTPSPAYAPCTTPSAPPSRHAPPPSTSLVTAPETIRAKFGQLKGADRIDALARLRPAGDAVHTAVLTALKSLARRVRELTAEHQALTRALDSEVTVHNPGLRAVYGVGPDTAAQLLVTAGGNPERLRTEASFAALCGAAPVPASSGRTNRHRLSRGGDRAANAALYRIALVRLSGDPRARDYVARQTAAGRTKKEIIRLLKRAIAREMFRCPTTTATIPNIADLRPLRQSKNITLTAAARHFGVWPATISTLERGIRRDDDLANTYRDWLTAA</sequence>
<protein>
    <recommendedName>
        <fullName evidence="2">Transposase IS116/IS110/IS902 C-terminal domain-containing protein</fullName>
    </recommendedName>
</protein>
<evidence type="ECO:0000313" key="3">
    <source>
        <dbReference type="EMBL" id="GAA4142030.1"/>
    </source>
</evidence>
<organism evidence="3 4">
    <name type="scientific">Streptomyces tunisiensis</name>
    <dbReference type="NCBI Taxonomy" id="948699"/>
    <lineage>
        <taxon>Bacteria</taxon>
        <taxon>Bacillati</taxon>
        <taxon>Actinomycetota</taxon>
        <taxon>Actinomycetes</taxon>
        <taxon>Kitasatosporales</taxon>
        <taxon>Streptomycetaceae</taxon>
        <taxon>Streptomyces</taxon>
    </lineage>
</organism>
<feature type="compositionally biased region" description="Low complexity" evidence="1">
    <location>
        <begin position="41"/>
        <end position="55"/>
    </location>
</feature>
<evidence type="ECO:0000256" key="1">
    <source>
        <dbReference type="SAM" id="MobiDB-lite"/>
    </source>
</evidence>
<name>A0ABP7YVN1_9ACTN</name>
<feature type="region of interest" description="Disordered" evidence="1">
    <location>
        <begin position="1"/>
        <end position="71"/>
    </location>
</feature>
<reference evidence="4" key="1">
    <citation type="journal article" date="2019" name="Int. J. Syst. Evol. Microbiol.">
        <title>The Global Catalogue of Microorganisms (GCM) 10K type strain sequencing project: providing services to taxonomists for standard genome sequencing and annotation.</title>
        <authorList>
            <consortium name="The Broad Institute Genomics Platform"/>
            <consortium name="The Broad Institute Genome Sequencing Center for Infectious Disease"/>
            <person name="Wu L."/>
            <person name="Ma J."/>
        </authorList>
    </citation>
    <scope>NUCLEOTIDE SEQUENCE [LARGE SCALE GENOMIC DNA]</scope>
    <source>
        <strain evidence="4">JCM 17589</strain>
    </source>
</reference>
<accession>A0ABP7YVN1</accession>
<dbReference type="PANTHER" id="PTHR33055:SF16">
    <property type="entry name" value="TRANSPOSASE FOR INSERTION SEQUENCE ELEMENT IS1547"/>
    <property type="match status" value="1"/>
</dbReference>
<feature type="compositionally biased region" description="Pro residues" evidence="1">
    <location>
        <begin position="56"/>
        <end position="67"/>
    </location>
</feature>
<dbReference type="Proteomes" id="UP001501845">
    <property type="component" value="Unassembled WGS sequence"/>
</dbReference>
<dbReference type="PANTHER" id="PTHR33055">
    <property type="entry name" value="TRANSPOSASE FOR INSERTION SEQUENCE ELEMENT IS1111A"/>
    <property type="match status" value="1"/>
</dbReference>
<dbReference type="InterPro" id="IPR047650">
    <property type="entry name" value="Transpos_IS110"/>
</dbReference>
<dbReference type="InterPro" id="IPR001387">
    <property type="entry name" value="Cro/C1-type_HTH"/>
</dbReference>
<keyword evidence="4" id="KW-1185">Reference proteome</keyword>
<dbReference type="InterPro" id="IPR003346">
    <property type="entry name" value="Transposase_20"/>
</dbReference>
<proteinExistence type="predicted"/>
<comment type="caution">
    <text evidence="3">The sequence shown here is derived from an EMBL/GenBank/DDBJ whole genome shotgun (WGS) entry which is preliminary data.</text>
</comment>